<feature type="domain" description="Origin recognition complex subunit 2 RecA-like" evidence="3">
    <location>
        <begin position="199"/>
        <end position="392"/>
    </location>
</feature>
<evidence type="ECO:0000313" key="4">
    <source>
        <dbReference type="EMBL" id="CAD9236738.1"/>
    </source>
</evidence>
<dbReference type="Pfam" id="PF04084">
    <property type="entry name" value="RecA-like_ORC2"/>
    <property type="match status" value="1"/>
</dbReference>
<dbReference type="GO" id="GO:0006260">
    <property type="term" value="P:DNA replication"/>
    <property type="evidence" value="ECO:0007669"/>
    <property type="project" value="UniProtKB-UniRule"/>
</dbReference>
<evidence type="ECO:0000256" key="1">
    <source>
        <dbReference type="RuleBase" id="RU368084"/>
    </source>
</evidence>
<feature type="region of interest" description="Disordered" evidence="2">
    <location>
        <begin position="36"/>
        <end position="122"/>
    </location>
</feature>
<comment type="similarity">
    <text evidence="1">Belongs to the ORC2 family.</text>
</comment>
<dbReference type="GO" id="GO:0003688">
    <property type="term" value="F:DNA replication origin binding"/>
    <property type="evidence" value="ECO:0007669"/>
    <property type="project" value="UniProtKB-UniRule"/>
</dbReference>
<dbReference type="InterPro" id="IPR007220">
    <property type="entry name" value="ORC2"/>
</dbReference>
<comment type="subcellular location">
    <subcellularLocation>
        <location evidence="1">Nucleus</location>
    </subcellularLocation>
</comment>
<dbReference type="InterPro" id="IPR056772">
    <property type="entry name" value="RecA-like_ORC2"/>
</dbReference>
<dbReference type="EMBL" id="HBGH01015915">
    <property type="protein sequence ID" value="CAD9236738.1"/>
    <property type="molecule type" value="Transcribed_RNA"/>
</dbReference>
<feature type="compositionally biased region" description="Basic residues" evidence="2">
    <location>
        <begin position="87"/>
        <end position="96"/>
    </location>
</feature>
<dbReference type="PANTHER" id="PTHR14052:SF0">
    <property type="entry name" value="ORIGIN RECOGNITION COMPLEX SUBUNIT 2"/>
    <property type="match status" value="1"/>
</dbReference>
<protein>
    <recommendedName>
        <fullName evidence="1">Origin recognition complex subunit 2</fullName>
    </recommendedName>
</protein>
<comment type="subunit">
    <text evidence="1">Component of the origin recognition complex (ORC).</text>
</comment>
<organism evidence="4">
    <name type="scientific">Compsopogon caeruleus</name>
    <dbReference type="NCBI Taxonomy" id="31354"/>
    <lineage>
        <taxon>Eukaryota</taxon>
        <taxon>Rhodophyta</taxon>
        <taxon>Compsopogonophyceae</taxon>
        <taxon>Compsopogonales</taxon>
        <taxon>Compsopogonaceae</taxon>
        <taxon>Compsopogon</taxon>
    </lineage>
</organism>
<proteinExistence type="inferred from homology"/>
<feature type="compositionally biased region" description="Basic residues" evidence="2">
    <location>
        <begin position="306"/>
        <end position="317"/>
    </location>
</feature>
<dbReference type="GO" id="GO:0005664">
    <property type="term" value="C:nuclear origin of replication recognition complex"/>
    <property type="evidence" value="ECO:0007669"/>
    <property type="project" value="UniProtKB-UniRule"/>
</dbReference>
<dbReference type="PANTHER" id="PTHR14052">
    <property type="entry name" value="ORIGIN RECOGNITION COMPLEX SUBUNIT 2"/>
    <property type="match status" value="1"/>
</dbReference>
<evidence type="ECO:0000256" key="2">
    <source>
        <dbReference type="SAM" id="MobiDB-lite"/>
    </source>
</evidence>
<feature type="region of interest" description="Disordered" evidence="2">
    <location>
        <begin position="300"/>
        <end position="325"/>
    </location>
</feature>
<evidence type="ECO:0000259" key="3">
    <source>
        <dbReference type="Pfam" id="PF04084"/>
    </source>
</evidence>
<keyword evidence="1" id="KW-0539">Nucleus</keyword>
<gene>
    <name evidence="4" type="ORF">CCAE0312_LOCUS8835</name>
</gene>
<sequence length="534" mass="59547">MRGTSFHWRQRPRLALGRTPDDNMVGNEKDRIRKRLFRFSSKPGSAKSTIPEVNISERNPPPSDQGGRSLRSRKVLITSKVTERPVTRRGRTRRGAKREDKGQETLRVDGEPDGVIGRENGDDVAASNELDHEEDPLSDAIGYFEAHRGGRGAGEVRLSNRSMKDWHLVDDQENIVGDEYNHNKTFVQERLKLWDVAIQSMRSRWPFLLRTGSNILCYGWGSKRALLHEFAQTVAIDGAVVEIDGFNPALSLKQVLISAMDCLSSPSLNGKKTAGSRRSLWDLAGSVQMILDEAMITGKNSSSMARRPRRSIRHRDHRPALDDSTDEKTDRRLYLVIHNIDGVGLRDSDCQDALSAMAKHQLIHVVASLDHIHGPLLWTSKMWRGFDWRWEEVATHEPYSEETRMQAGSRGALENEGSPSNLRTAGIHMLMQSLTKKALGIVKLIAEHSRAYGKSSSKSGASLTQEALLNLCQKNFLASNPRDVRTVVTELMDHNLLVATQGMKSASDSVVLAVDPAEILSLLEAMEHAHPSGV</sequence>
<reference evidence="4" key="1">
    <citation type="submission" date="2021-01" db="EMBL/GenBank/DDBJ databases">
        <authorList>
            <person name="Corre E."/>
            <person name="Pelletier E."/>
            <person name="Niang G."/>
            <person name="Scheremetjew M."/>
            <person name="Finn R."/>
            <person name="Kale V."/>
            <person name="Holt S."/>
            <person name="Cochrane G."/>
            <person name="Meng A."/>
            <person name="Brown T."/>
            <person name="Cohen L."/>
        </authorList>
    </citation>
    <scope>NUCLEOTIDE SEQUENCE</scope>
    <source>
        <strain evidence="4">SAG 36.94</strain>
    </source>
</reference>
<feature type="compositionally biased region" description="Basic and acidic residues" evidence="2">
    <location>
        <begin position="97"/>
        <end position="110"/>
    </location>
</feature>
<accession>A0A7S1TH82</accession>
<name>A0A7S1TH82_9RHOD</name>
<comment type="function">
    <text evidence="1">Component of the origin recognition complex (ORC) that binds origins of replication. DNA-binding is ATP-dependent. ORC is required to assemble the pre-replication complex necessary to initiate DNA replication.</text>
</comment>
<keyword evidence="1" id="KW-0235">DNA replication</keyword>
<dbReference type="AlphaFoldDB" id="A0A7S1TH82"/>